<keyword evidence="2" id="KW-0067">ATP-binding</keyword>
<dbReference type="CDD" id="cd00009">
    <property type="entry name" value="AAA"/>
    <property type="match status" value="1"/>
</dbReference>
<sequence length="458" mass="50336">MAKKSKVLPRVLVVDDEADLADLLELTLLKMGLDVVKANGVAVARTLLDSQRFDLCLSDMRMADGEGLELVQHIHARKLDVPIAILTAYGSTNNAIAALKAGAFDYLAKPVSLEQLRTLVRSALKLDAPEPASQSLPVDSPLLGSSPALLHVLALVDKLARNLAPVYITGESGSGKERAARLIHAKSARADKPFIAVNCGAIPETLMESEFFGYRKGAFTGANEDRDGFFQAAHGGTLFLDEVADLPLAMQVKLLRVIQERKVRQVGGVAEVDVDVRIISATHQNLSRCVEAGKFRQDLYYRLNVIELKMPPLREMGEDVLLIAQAVLKKIAQRHNMDEPVLQSDALVALRRYDFPGNVRELENLLERALALSDGMHIYAEDLHIQHSTADKAEAQAANLGDTYPLQDYLDRVEKAAILAALDKTNFNRTQAAKLLGITFRSMRYRLDRLGICQEGED</sequence>
<dbReference type="RefSeq" id="WP_348943910.1">
    <property type="nucleotide sequence ID" value="NZ_CP157355.1"/>
</dbReference>
<keyword evidence="3" id="KW-0805">Transcription regulation</keyword>
<dbReference type="PROSITE" id="PS00676">
    <property type="entry name" value="SIGMA54_INTERACT_2"/>
    <property type="match status" value="1"/>
</dbReference>
<dbReference type="InterPro" id="IPR025943">
    <property type="entry name" value="Sigma_54_int_dom_ATP-bd_2"/>
</dbReference>
<dbReference type="PANTHER" id="PTHR32071:SF100">
    <property type="entry name" value="RESPONSE REGULATOR PROTEIN PILR"/>
    <property type="match status" value="1"/>
</dbReference>
<dbReference type="InterPro" id="IPR003593">
    <property type="entry name" value="AAA+_ATPase"/>
</dbReference>
<evidence type="ECO:0000256" key="6">
    <source>
        <dbReference type="PROSITE-ProRule" id="PRU00169"/>
    </source>
</evidence>
<evidence type="ECO:0000259" key="8">
    <source>
        <dbReference type="PROSITE" id="PS50110"/>
    </source>
</evidence>
<dbReference type="PANTHER" id="PTHR32071">
    <property type="entry name" value="TRANSCRIPTIONAL REGULATORY PROTEIN"/>
    <property type="match status" value="1"/>
</dbReference>
<dbReference type="GO" id="GO:0043565">
    <property type="term" value="F:sequence-specific DNA binding"/>
    <property type="evidence" value="ECO:0007669"/>
    <property type="project" value="InterPro"/>
</dbReference>
<dbReference type="InterPro" id="IPR002078">
    <property type="entry name" value="Sigma_54_int"/>
</dbReference>
<dbReference type="InterPro" id="IPR058031">
    <property type="entry name" value="AAA_lid_NorR"/>
</dbReference>
<dbReference type="SUPFAM" id="SSF46689">
    <property type="entry name" value="Homeodomain-like"/>
    <property type="match status" value="1"/>
</dbReference>
<dbReference type="PROSITE" id="PS50045">
    <property type="entry name" value="SIGMA54_INTERACT_4"/>
    <property type="match status" value="1"/>
</dbReference>
<dbReference type="PRINTS" id="PR01590">
    <property type="entry name" value="HTHFIS"/>
</dbReference>
<dbReference type="Pfam" id="PF25601">
    <property type="entry name" value="AAA_lid_14"/>
    <property type="match status" value="1"/>
</dbReference>
<dbReference type="SUPFAM" id="SSF52540">
    <property type="entry name" value="P-loop containing nucleoside triphosphate hydrolases"/>
    <property type="match status" value="1"/>
</dbReference>
<dbReference type="SMART" id="SM00382">
    <property type="entry name" value="AAA"/>
    <property type="match status" value="1"/>
</dbReference>
<dbReference type="InterPro" id="IPR002197">
    <property type="entry name" value="HTH_Fis"/>
</dbReference>
<keyword evidence="4" id="KW-0238">DNA-binding</keyword>
<dbReference type="Gene3D" id="3.40.50.300">
    <property type="entry name" value="P-loop containing nucleotide triphosphate hydrolases"/>
    <property type="match status" value="1"/>
</dbReference>
<dbReference type="PROSITE" id="PS50110">
    <property type="entry name" value="RESPONSE_REGULATORY"/>
    <property type="match status" value="1"/>
</dbReference>
<dbReference type="Gene3D" id="3.40.50.2300">
    <property type="match status" value="1"/>
</dbReference>
<accession>A0AAU7F794</accession>
<dbReference type="GO" id="GO:0000160">
    <property type="term" value="P:phosphorelay signal transduction system"/>
    <property type="evidence" value="ECO:0007669"/>
    <property type="project" value="InterPro"/>
</dbReference>
<gene>
    <name evidence="9" type="ORF">ABHF33_10435</name>
</gene>
<feature type="domain" description="Response regulatory" evidence="8">
    <location>
        <begin position="10"/>
        <end position="124"/>
    </location>
</feature>
<dbReference type="FunFam" id="3.40.50.300:FF:000006">
    <property type="entry name" value="DNA-binding transcriptional regulator NtrC"/>
    <property type="match status" value="1"/>
</dbReference>
<dbReference type="Pfam" id="PF02954">
    <property type="entry name" value="HTH_8"/>
    <property type="match status" value="1"/>
</dbReference>
<name>A0AAU7F794_9NEIS</name>
<dbReference type="PROSITE" id="PS00688">
    <property type="entry name" value="SIGMA54_INTERACT_3"/>
    <property type="match status" value="1"/>
</dbReference>
<dbReference type="Pfam" id="PF00072">
    <property type="entry name" value="Response_reg"/>
    <property type="match status" value="1"/>
</dbReference>
<dbReference type="InterPro" id="IPR001789">
    <property type="entry name" value="Sig_transdc_resp-reg_receiver"/>
</dbReference>
<evidence type="ECO:0000256" key="3">
    <source>
        <dbReference type="ARBA" id="ARBA00023015"/>
    </source>
</evidence>
<dbReference type="GO" id="GO:0006355">
    <property type="term" value="P:regulation of DNA-templated transcription"/>
    <property type="evidence" value="ECO:0007669"/>
    <property type="project" value="InterPro"/>
</dbReference>
<dbReference type="KEGG" id="cmav:ABHF33_10435"/>
<organism evidence="9">
    <name type="scientific">Chitinibacter mangrovi</name>
    <dbReference type="NCBI Taxonomy" id="3153927"/>
    <lineage>
        <taxon>Bacteria</taxon>
        <taxon>Pseudomonadati</taxon>
        <taxon>Pseudomonadota</taxon>
        <taxon>Betaproteobacteria</taxon>
        <taxon>Neisseriales</taxon>
        <taxon>Chitinibacteraceae</taxon>
        <taxon>Chitinibacter</taxon>
    </lineage>
</organism>
<dbReference type="SMART" id="SM00448">
    <property type="entry name" value="REC"/>
    <property type="match status" value="1"/>
</dbReference>
<evidence type="ECO:0000256" key="5">
    <source>
        <dbReference type="ARBA" id="ARBA00023163"/>
    </source>
</evidence>
<dbReference type="AlphaFoldDB" id="A0AAU7F794"/>
<dbReference type="Gene3D" id="1.10.10.60">
    <property type="entry name" value="Homeodomain-like"/>
    <property type="match status" value="1"/>
</dbReference>
<feature type="modified residue" description="4-aspartylphosphate" evidence="6">
    <location>
        <position position="59"/>
    </location>
</feature>
<keyword evidence="1" id="KW-0547">Nucleotide-binding</keyword>
<proteinExistence type="predicted"/>
<dbReference type="Gene3D" id="1.10.8.60">
    <property type="match status" value="1"/>
</dbReference>
<dbReference type="InterPro" id="IPR025944">
    <property type="entry name" value="Sigma_54_int_dom_CS"/>
</dbReference>
<keyword evidence="5" id="KW-0804">Transcription</keyword>
<dbReference type="EMBL" id="CP157355">
    <property type="protein sequence ID" value="XBL99489.1"/>
    <property type="molecule type" value="Genomic_DNA"/>
</dbReference>
<dbReference type="SUPFAM" id="SSF52172">
    <property type="entry name" value="CheY-like"/>
    <property type="match status" value="1"/>
</dbReference>
<evidence type="ECO:0000259" key="7">
    <source>
        <dbReference type="PROSITE" id="PS50045"/>
    </source>
</evidence>
<evidence type="ECO:0000256" key="4">
    <source>
        <dbReference type="ARBA" id="ARBA00023125"/>
    </source>
</evidence>
<dbReference type="InterPro" id="IPR009057">
    <property type="entry name" value="Homeodomain-like_sf"/>
</dbReference>
<protein>
    <submittedName>
        <fullName evidence="9">Sigma-54 dependent transcriptional regulator</fullName>
    </submittedName>
</protein>
<dbReference type="InterPro" id="IPR027417">
    <property type="entry name" value="P-loop_NTPase"/>
</dbReference>
<reference evidence="9" key="1">
    <citation type="submission" date="2024-05" db="EMBL/GenBank/DDBJ databases">
        <authorList>
            <person name="Yang L."/>
            <person name="Pan L."/>
        </authorList>
    </citation>
    <scope>NUCLEOTIDE SEQUENCE</scope>
    <source>
        <strain evidence="9">FCG-7</strain>
    </source>
</reference>
<evidence type="ECO:0000256" key="1">
    <source>
        <dbReference type="ARBA" id="ARBA00022741"/>
    </source>
</evidence>
<evidence type="ECO:0000313" key="9">
    <source>
        <dbReference type="EMBL" id="XBL99489.1"/>
    </source>
</evidence>
<feature type="domain" description="Sigma-54 factor interaction" evidence="7">
    <location>
        <begin position="142"/>
        <end position="371"/>
    </location>
</feature>
<evidence type="ECO:0000256" key="2">
    <source>
        <dbReference type="ARBA" id="ARBA00022840"/>
    </source>
</evidence>
<dbReference type="InterPro" id="IPR011006">
    <property type="entry name" value="CheY-like_superfamily"/>
</dbReference>
<keyword evidence="6" id="KW-0597">Phosphoprotein</keyword>
<dbReference type="GO" id="GO:0005524">
    <property type="term" value="F:ATP binding"/>
    <property type="evidence" value="ECO:0007669"/>
    <property type="project" value="UniProtKB-KW"/>
</dbReference>
<dbReference type="Pfam" id="PF00158">
    <property type="entry name" value="Sigma54_activat"/>
    <property type="match status" value="1"/>
</dbReference>